<organism evidence="2 3">
    <name type="scientific">Mycena alexandri</name>
    <dbReference type="NCBI Taxonomy" id="1745969"/>
    <lineage>
        <taxon>Eukaryota</taxon>
        <taxon>Fungi</taxon>
        <taxon>Dikarya</taxon>
        <taxon>Basidiomycota</taxon>
        <taxon>Agaricomycotina</taxon>
        <taxon>Agaricomycetes</taxon>
        <taxon>Agaricomycetidae</taxon>
        <taxon>Agaricales</taxon>
        <taxon>Marasmiineae</taxon>
        <taxon>Mycenaceae</taxon>
        <taxon>Mycena</taxon>
    </lineage>
</organism>
<proteinExistence type="predicted"/>
<reference evidence="2" key="1">
    <citation type="submission" date="2023-03" db="EMBL/GenBank/DDBJ databases">
        <title>Massive genome expansion in bonnet fungi (Mycena s.s.) driven by repeated elements and novel gene families across ecological guilds.</title>
        <authorList>
            <consortium name="Lawrence Berkeley National Laboratory"/>
            <person name="Harder C.B."/>
            <person name="Miyauchi S."/>
            <person name="Viragh M."/>
            <person name="Kuo A."/>
            <person name="Thoen E."/>
            <person name="Andreopoulos B."/>
            <person name="Lu D."/>
            <person name="Skrede I."/>
            <person name="Drula E."/>
            <person name="Henrissat B."/>
            <person name="Morin E."/>
            <person name="Kohler A."/>
            <person name="Barry K."/>
            <person name="LaButti K."/>
            <person name="Morin E."/>
            <person name="Salamov A."/>
            <person name="Lipzen A."/>
            <person name="Mereny Z."/>
            <person name="Hegedus B."/>
            <person name="Baldrian P."/>
            <person name="Stursova M."/>
            <person name="Weitz H."/>
            <person name="Taylor A."/>
            <person name="Grigoriev I.V."/>
            <person name="Nagy L.G."/>
            <person name="Martin F."/>
            <person name="Kauserud H."/>
        </authorList>
    </citation>
    <scope>NUCLEOTIDE SEQUENCE</scope>
    <source>
        <strain evidence="2">CBHHK200</strain>
    </source>
</reference>
<comment type="caution">
    <text evidence="2">The sequence shown here is derived from an EMBL/GenBank/DDBJ whole genome shotgun (WGS) entry which is preliminary data.</text>
</comment>
<accession>A0AAD6RZS9</accession>
<feature type="region of interest" description="Disordered" evidence="1">
    <location>
        <begin position="1"/>
        <end position="48"/>
    </location>
</feature>
<dbReference type="AlphaFoldDB" id="A0AAD6RZS9"/>
<keyword evidence="3" id="KW-1185">Reference proteome</keyword>
<dbReference type="Proteomes" id="UP001218188">
    <property type="component" value="Unassembled WGS sequence"/>
</dbReference>
<evidence type="ECO:0000313" key="3">
    <source>
        <dbReference type="Proteomes" id="UP001218188"/>
    </source>
</evidence>
<sequence length="233" mass="25660">MPPRRASKRASNPPNLKEPDGEEENENEEEEEEEETRPVKWQKKKVKADTPPAHNIFAKDKADHIASPTVTPSILQRRVAASHSQANSAAPVINIHFTLPDALLPAPTAMPAPAPAPMLADPAKEALVPPNTTVSKSMLISEFCAQHTVEESIPQKLEKNERAAGNDLNRIARGVLAGKSGLWNPLRFWASNIQNRTGVVTGNSIYLAIGLGKLYRELFHFLLYGGLRERQPF</sequence>
<dbReference type="EMBL" id="JARJCM010000552">
    <property type="protein sequence ID" value="KAJ7016242.1"/>
    <property type="molecule type" value="Genomic_DNA"/>
</dbReference>
<evidence type="ECO:0000313" key="2">
    <source>
        <dbReference type="EMBL" id="KAJ7016242.1"/>
    </source>
</evidence>
<gene>
    <name evidence="2" type="ORF">C8F04DRAFT_1202839</name>
</gene>
<feature type="compositionally biased region" description="Acidic residues" evidence="1">
    <location>
        <begin position="20"/>
        <end position="35"/>
    </location>
</feature>
<name>A0AAD6RZS9_9AGAR</name>
<evidence type="ECO:0000256" key="1">
    <source>
        <dbReference type="SAM" id="MobiDB-lite"/>
    </source>
</evidence>
<protein>
    <submittedName>
        <fullName evidence="2">Uncharacterized protein</fullName>
    </submittedName>
</protein>